<evidence type="ECO:0000256" key="5">
    <source>
        <dbReference type="ARBA" id="ARBA00023136"/>
    </source>
</evidence>
<protein>
    <submittedName>
        <fullName evidence="7">Inner membrane ABC transporter permease protein yjfF</fullName>
    </submittedName>
</protein>
<feature type="transmembrane region" description="Helical" evidence="6">
    <location>
        <begin position="293"/>
        <end position="313"/>
    </location>
</feature>
<sequence length="445" mass="47454">MRINPRRLPFYVTLFLFALLFGFGSVTYTGFFSVQVFLNLFIDNAFLIVVAIGMTFVILSGGIDLSVGAVVALTTMISAALVEHHGWSIGAVVPLVLVAGTLFGLMMGVLIQVFRIQPFIVTLGGMFLARGLCYLISIDSISITNPTYTALSQHKIFVGGGNYVSPSVVTALAVFAAAVWLAHCSRFGRTVYALGGNERSALLMGLPVARTRILVYGLSGFCSALGGVLVTFYMLSGYGLHAQGMELDAIAATVVGGTLLTGGVGLISGSVVGVLLLGVIQSLITFDGTLSSWWARIAIGVLLCMFCLMQRFLGRAQRGTALPPAGPHRPAHRSDEARKDAPAPAVLMQSHAIPPVQLARRTPRNRRRRPRWCPAPLALTAPVTCRLHICVGPSWMRHCAAWVLAPIWGPKPSGRSIGVWTQPILLSSGARMQPAIPTSAQGDTT</sequence>
<accession>A0AAJ4ZP01</accession>
<proteinExistence type="predicted"/>
<feature type="transmembrane region" description="Helical" evidence="6">
    <location>
        <begin position="37"/>
        <end position="58"/>
    </location>
</feature>
<name>A0AAJ4ZP01_9RALS</name>
<feature type="transmembrane region" description="Helical" evidence="6">
    <location>
        <begin position="88"/>
        <end position="111"/>
    </location>
</feature>
<evidence type="ECO:0000256" key="2">
    <source>
        <dbReference type="ARBA" id="ARBA00022475"/>
    </source>
</evidence>
<evidence type="ECO:0000256" key="3">
    <source>
        <dbReference type="ARBA" id="ARBA00022692"/>
    </source>
</evidence>
<evidence type="ECO:0000313" key="8">
    <source>
        <dbReference type="Proteomes" id="UP000255008"/>
    </source>
</evidence>
<dbReference type="CDD" id="cd06579">
    <property type="entry name" value="TM_PBP1_transp_AraH_like"/>
    <property type="match status" value="1"/>
</dbReference>
<feature type="transmembrane region" description="Helical" evidence="6">
    <location>
        <begin position="163"/>
        <end position="182"/>
    </location>
</feature>
<dbReference type="GO" id="GO:0005886">
    <property type="term" value="C:plasma membrane"/>
    <property type="evidence" value="ECO:0007669"/>
    <property type="project" value="UniProtKB-SubCell"/>
</dbReference>
<feature type="transmembrane region" description="Helical" evidence="6">
    <location>
        <begin position="12"/>
        <end position="31"/>
    </location>
</feature>
<dbReference type="EMBL" id="UGVE01000002">
    <property type="protein sequence ID" value="SUE35424.1"/>
    <property type="molecule type" value="Genomic_DNA"/>
</dbReference>
<dbReference type="NCBIfam" id="NF008630">
    <property type="entry name" value="PRK11618.1"/>
    <property type="match status" value="1"/>
</dbReference>
<evidence type="ECO:0000256" key="6">
    <source>
        <dbReference type="SAM" id="Phobius"/>
    </source>
</evidence>
<comment type="caution">
    <text evidence="7">The sequence shown here is derived from an EMBL/GenBank/DDBJ whole genome shotgun (WGS) entry which is preliminary data.</text>
</comment>
<gene>
    <name evidence="7" type="primary">yjfF</name>
    <name evidence="7" type="ORF">NCTC10894_03437</name>
</gene>
<keyword evidence="2" id="KW-1003">Cell membrane</keyword>
<keyword evidence="5 6" id="KW-0472">Membrane</keyword>
<feature type="transmembrane region" description="Helical" evidence="6">
    <location>
        <begin position="118"/>
        <end position="143"/>
    </location>
</feature>
<dbReference type="PANTHER" id="PTHR32196">
    <property type="entry name" value="ABC TRANSPORTER PERMEASE PROTEIN YPHD-RELATED-RELATED"/>
    <property type="match status" value="1"/>
</dbReference>
<evidence type="ECO:0000313" key="7">
    <source>
        <dbReference type="EMBL" id="SUE35424.1"/>
    </source>
</evidence>
<feature type="transmembrane region" description="Helical" evidence="6">
    <location>
        <begin position="65"/>
        <end position="82"/>
    </location>
</feature>
<feature type="transmembrane region" description="Helical" evidence="6">
    <location>
        <begin position="255"/>
        <end position="281"/>
    </location>
</feature>
<comment type="subcellular location">
    <subcellularLocation>
        <location evidence="1">Cell membrane</location>
        <topology evidence="1">Multi-pass membrane protein</topology>
    </subcellularLocation>
</comment>
<dbReference type="InterPro" id="IPR001851">
    <property type="entry name" value="ABC_transp_permease"/>
</dbReference>
<feature type="transmembrane region" description="Helical" evidence="6">
    <location>
        <begin position="213"/>
        <end position="235"/>
    </location>
</feature>
<dbReference type="Proteomes" id="UP000255008">
    <property type="component" value="Unassembled WGS sequence"/>
</dbReference>
<evidence type="ECO:0000256" key="4">
    <source>
        <dbReference type="ARBA" id="ARBA00022989"/>
    </source>
</evidence>
<dbReference type="GO" id="GO:0022857">
    <property type="term" value="F:transmembrane transporter activity"/>
    <property type="evidence" value="ECO:0007669"/>
    <property type="project" value="InterPro"/>
</dbReference>
<dbReference type="Pfam" id="PF02653">
    <property type="entry name" value="BPD_transp_2"/>
    <property type="match status" value="1"/>
</dbReference>
<keyword evidence="4 6" id="KW-1133">Transmembrane helix</keyword>
<evidence type="ECO:0000256" key="1">
    <source>
        <dbReference type="ARBA" id="ARBA00004651"/>
    </source>
</evidence>
<keyword evidence="3 6" id="KW-0812">Transmembrane</keyword>
<organism evidence="7 8">
    <name type="scientific">Ralstonia mannitolilytica</name>
    <dbReference type="NCBI Taxonomy" id="105219"/>
    <lineage>
        <taxon>Bacteria</taxon>
        <taxon>Pseudomonadati</taxon>
        <taxon>Pseudomonadota</taxon>
        <taxon>Betaproteobacteria</taxon>
        <taxon>Burkholderiales</taxon>
        <taxon>Burkholderiaceae</taxon>
        <taxon>Ralstonia</taxon>
    </lineage>
</organism>
<reference evidence="7 8" key="1">
    <citation type="submission" date="2018-06" db="EMBL/GenBank/DDBJ databases">
        <authorList>
            <consortium name="Pathogen Informatics"/>
            <person name="Doyle S."/>
        </authorList>
    </citation>
    <scope>NUCLEOTIDE SEQUENCE [LARGE SCALE GENOMIC DNA]</scope>
    <source>
        <strain evidence="7 8">NCTC10894</strain>
    </source>
</reference>
<dbReference type="PANTHER" id="PTHR32196:SF63">
    <property type="entry name" value="INNER MEMBRANE ABC TRANSPORTER PERMEASE PROTEIN YJFF"/>
    <property type="match status" value="1"/>
</dbReference>
<dbReference type="AlphaFoldDB" id="A0AAJ4ZP01"/>